<dbReference type="InterPro" id="IPR010996">
    <property type="entry name" value="HHH_MUS81"/>
</dbReference>
<evidence type="ECO:0000256" key="4">
    <source>
        <dbReference type="ARBA" id="ARBA00022695"/>
    </source>
</evidence>
<dbReference type="InterPro" id="IPR018944">
    <property type="entry name" value="DNA_pol_lambd_fingers_domain"/>
</dbReference>
<protein>
    <recommendedName>
        <fullName evidence="1">DNA-directed DNA polymerase</fullName>
        <ecNumber evidence="1">2.7.7.7</ecNumber>
    </recommendedName>
</protein>
<dbReference type="EC" id="2.7.7.7" evidence="1"/>
<accession>A0A7S9ST48</accession>
<dbReference type="InterPro" id="IPR027421">
    <property type="entry name" value="DNA_pol_lamdba_lyase_dom_sf"/>
</dbReference>
<dbReference type="CDD" id="cd00141">
    <property type="entry name" value="NT_POLXc"/>
    <property type="match status" value="1"/>
</dbReference>
<dbReference type="InterPro" id="IPR029398">
    <property type="entry name" value="PolB_thumb"/>
</dbReference>
<dbReference type="Pfam" id="PF14791">
    <property type="entry name" value="DNA_pol_B_thumb"/>
    <property type="match status" value="1"/>
</dbReference>
<keyword evidence="3" id="KW-0808">Transferase</keyword>
<reference evidence="11" key="1">
    <citation type="submission" date="2020-08" db="EMBL/GenBank/DDBJ databases">
        <title>Bridging the membrane lipid divide: bacteria of the FCB group superphylum have the potential to synthesize archaeal ether lipids.</title>
        <authorList>
            <person name="Villanueva L."/>
            <person name="von Meijenfeldt F.A.B."/>
            <person name="Westbye A.B."/>
            <person name="Yadav S."/>
            <person name="Hopmans E.C."/>
            <person name="Dutilh B.E."/>
            <person name="Sinninghe Damste J.S."/>
        </authorList>
    </citation>
    <scope>NUCLEOTIDE SEQUENCE</scope>
    <source>
        <strain evidence="11">NIOZ-UU159</strain>
    </source>
</reference>
<evidence type="ECO:0000313" key="11">
    <source>
        <dbReference type="EMBL" id="QPI16702.1"/>
    </source>
</evidence>
<dbReference type="Pfam" id="PF14716">
    <property type="entry name" value="HHH_8"/>
    <property type="match status" value="1"/>
</dbReference>
<dbReference type="InterPro" id="IPR022312">
    <property type="entry name" value="DNA_pol_X"/>
</dbReference>
<keyword evidence="8" id="KW-0234">DNA repair</keyword>
<keyword evidence="6" id="KW-0227">DNA damage</keyword>
<dbReference type="SMART" id="SM00483">
    <property type="entry name" value="POLXc"/>
    <property type="match status" value="1"/>
</dbReference>
<evidence type="ECO:0000256" key="9">
    <source>
        <dbReference type="ARBA" id="ARBA00049244"/>
    </source>
</evidence>
<feature type="domain" description="DNA-directed DNA polymerase X" evidence="10">
    <location>
        <begin position="30"/>
        <end position="338"/>
    </location>
</feature>
<dbReference type="GO" id="GO:0006303">
    <property type="term" value="P:double-strand break repair via nonhomologous end joining"/>
    <property type="evidence" value="ECO:0007669"/>
    <property type="project" value="TreeGrafter"/>
</dbReference>
<evidence type="ECO:0000256" key="6">
    <source>
        <dbReference type="ARBA" id="ARBA00022763"/>
    </source>
</evidence>
<dbReference type="SUPFAM" id="SSF47802">
    <property type="entry name" value="DNA polymerase beta, N-terminal domain-like"/>
    <property type="match status" value="1"/>
</dbReference>
<dbReference type="Pfam" id="PF10391">
    <property type="entry name" value="DNA_pol_lambd_f"/>
    <property type="match status" value="1"/>
</dbReference>
<organism evidence="11">
    <name type="scientific">Virus NIOZ-UU159</name>
    <dbReference type="NCBI Taxonomy" id="2763270"/>
    <lineage>
        <taxon>Viruses</taxon>
    </lineage>
</organism>
<dbReference type="InterPro" id="IPR037160">
    <property type="entry name" value="DNA_Pol_thumb_sf"/>
</dbReference>
<dbReference type="EMBL" id="MW030596">
    <property type="protein sequence ID" value="QPI16702.1"/>
    <property type="molecule type" value="Genomic_DNA"/>
</dbReference>
<dbReference type="SUPFAM" id="SSF81585">
    <property type="entry name" value="PsbU/PolX domain-like"/>
    <property type="match status" value="1"/>
</dbReference>
<dbReference type="InterPro" id="IPR002008">
    <property type="entry name" value="DNA_pol_X_beta-like"/>
</dbReference>
<dbReference type="InterPro" id="IPR043519">
    <property type="entry name" value="NT_sf"/>
</dbReference>
<evidence type="ECO:0000256" key="2">
    <source>
        <dbReference type="ARBA" id="ARBA00022634"/>
    </source>
</evidence>
<keyword evidence="4" id="KW-0548">Nucleotidyltransferase</keyword>
<name>A0A7S9ST48_9VIRU</name>
<dbReference type="Pfam" id="PF14792">
    <property type="entry name" value="DNA_pol_B_palm"/>
    <property type="match status" value="1"/>
</dbReference>
<evidence type="ECO:0000256" key="5">
    <source>
        <dbReference type="ARBA" id="ARBA00022705"/>
    </source>
</evidence>
<evidence type="ECO:0000259" key="10">
    <source>
        <dbReference type="SMART" id="SM00483"/>
    </source>
</evidence>
<comment type="catalytic activity">
    <reaction evidence="9">
        <text>DNA(n) + a 2'-deoxyribonucleoside 5'-triphosphate = DNA(n+1) + diphosphate</text>
        <dbReference type="Rhea" id="RHEA:22508"/>
        <dbReference type="Rhea" id="RHEA-COMP:17339"/>
        <dbReference type="Rhea" id="RHEA-COMP:17340"/>
        <dbReference type="ChEBI" id="CHEBI:33019"/>
        <dbReference type="ChEBI" id="CHEBI:61560"/>
        <dbReference type="ChEBI" id="CHEBI:173112"/>
        <dbReference type="EC" id="2.7.7.7"/>
    </reaction>
</comment>
<keyword evidence="5" id="KW-0235">DNA replication</keyword>
<dbReference type="Gene3D" id="3.30.210.10">
    <property type="entry name" value="DNA polymerase, thumb domain"/>
    <property type="match status" value="1"/>
</dbReference>
<evidence type="ECO:0000256" key="8">
    <source>
        <dbReference type="ARBA" id="ARBA00023204"/>
    </source>
</evidence>
<keyword evidence="2" id="KW-0237">DNA synthesis</keyword>
<dbReference type="Gene3D" id="1.10.150.20">
    <property type="entry name" value="5' to 3' exonuclease, C-terminal subdomain"/>
    <property type="match status" value="1"/>
</dbReference>
<evidence type="ECO:0000256" key="1">
    <source>
        <dbReference type="ARBA" id="ARBA00012417"/>
    </source>
</evidence>
<keyword evidence="7" id="KW-0239">DNA-directed DNA polymerase</keyword>
<dbReference type="Gene3D" id="3.30.460.10">
    <property type="entry name" value="Beta Polymerase, domain 2"/>
    <property type="match status" value="1"/>
</dbReference>
<dbReference type="PRINTS" id="PR00870">
    <property type="entry name" value="DNAPOLXBETA"/>
</dbReference>
<dbReference type="PANTHER" id="PTHR11276:SF28">
    <property type="entry name" value="DNA POLYMERASE LAMBDA"/>
    <property type="match status" value="1"/>
</dbReference>
<evidence type="ECO:0000256" key="3">
    <source>
        <dbReference type="ARBA" id="ARBA00022679"/>
    </source>
</evidence>
<gene>
    <name evidence="11" type="ORF">NIOZUU159_00196</name>
</gene>
<proteinExistence type="predicted"/>
<dbReference type="InterPro" id="IPR002054">
    <property type="entry name" value="DNA-dir_DNA_pol_X"/>
</dbReference>
<dbReference type="PRINTS" id="PR00869">
    <property type="entry name" value="DNAPOLX"/>
</dbReference>
<dbReference type="SUPFAM" id="SSF81301">
    <property type="entry name" value="Nucleotidyltransferase"/>
    <property type="match status" value="1"/>
</dbReference>
<dbReference type="Gene3D" id="1.10.150.110">
    <property type="entry name" value="DNA polymerase beta, N-terminal domain-like"/>
    <property type="match status" value="1"/>
</dbReference>
<dbReference type="PANTHER" id="PTHR11276">
    <property type="entry name" value="DNA POLYMERASE TYPE-X FAMILY MEMBER"/>
    <property type="match status" value="1"/>
</dbReference>
<dbReference type="GO" id="GO:0003887">
    <property type="term" value="F:DNA-directed DNA polymerase activity"/>
    <property type="evidence" value="ECO:0007669"/>
    <property type="project" value="UniProtKB-KW"/>
</dbReference>
<sequence length="341" mass="40026">MQKVCKEGKEINPKTGRYINKENLKKPKIEPKKEIIKNLKLLEEYETLNKQPFKARAYNKVINSIEMSTDMLNNLDDFANIKGIGDKIKDKIKEYFETGKINAVEKALAYHKFSLKRKLANLYGVGPVKIKDLMEKVNSFEELKEKPELLNDKQKIGLKYYDDMIHRIPMYEGKKHYDIINKTFNKTYKDIEFELVGSYRRQNINMGDIDILIKNRPDLELKNLITELKSSGYIIETLANGKNKFMGLCKLSPELPARRIDILIADPSYYYYALLYFTGSYQFNIYMRRIAQKKNLSLSEYGLKDKNGEIIDTTDKIKSEKDIFDYLEIPYVLPENRDKIE</sequence>
<dbReference type="InterPro" id="IPR028207">
    <property type="entry name" value="DNA_pol_B_palm_palm"/>
</dbReference>
<evidence type="ECO:0000256" key="7">
    <source>
        <dbReference type="ARBA" id="ARBA00022932"/>
    </source>
</evidence>
<dbReference type="GO" id="GO:0003677">
    <property type="term" value="F:DNA binding"/>
    <property type="evidence" value="ECO:0007669"/>
    <property type="project" value="InterPro"/>
</dbReference>